<sequence length="144" mass="14947">MSLACGTDIKKPLGPEDPDVAASLNNMAILPASQASAQMCCSCTIAPCASGQGAEHPDLVTTLKHTAGLLEKQGEYAKPLPLFERALRVREGALGPEHPRVASSLNSMSGLLENQGESAKAMSLYVRALHMEKALRPGSPGPGG</sequence>
<keyword evidence="6" id="KW-1185">Reference proteome</keyword>
<keyword evidence="4" id="KW-0802">TPR repeat</keyword>
<evidence type="ECO:0000256" key="2">
    <source>
        <dbReference type="ARBA" id="ARBA00022490"/>
    </source>
</evidence>
<protein>
    <submittedName>
        <fullName evidence="5">Kinesin light chain</fullName>
    </submittedName>
</protein>
<organism evidence="5 6">
    <name type="scientific">Klebsormidium nitens</name>
    <name type="common">Green alga</name>
    <name type="synonym">Ulothrix nitens</name>
    <dbReference type="NCBI Taxonomy" id="105231"/>
    <lineage>
        <taxon>Eukaryota</taxon>
        <taxon>Viridiplantae</taxon>
        <taxon>Streptophyta</taxon>
        <taxon>Klebsormidiophyceae</taxon>
        <taxon>Klebsormidiales</taxon>
        <taxon>Klebsormidiaceae</taxon>
        <taxon>Klebsormidium</taxon>
    </lineage>
</organism>
<dbReference type="SUPFAM" id="SSF48452">
    <property type="entry name" value="TPR-like"/>
    <property type="match status" value="1"/>
</dbReference>
<dbReference type="AlphaFoldDB" id="A0A1Y1IHB5"/>
<dbReference type="GO" id="GO:0005871">
    <property type="term" value="C:kinesin complex"/>
    <property type="evidence" value="ECO:0007669"/>
    <property type="project" value="InterPro"/>
</dbReference>
<evidence type="ECO:0000256" key="1">
    <source>
        <dbReference type="ARBA" id="ARBA00004496"/>
    </source>
</evidence>
<dbReference type="OrthoDB" id="5986190at2759"/>
<dbReference type="Proteomes" id="UP000054558">
    <property type="component" value="Unassembled WGS sequence"/>
</dbReference>
<dbReference type="EMBL" id="DF237569">
    <property type="protein sequence ID" value="GAQ90260.1"/>
    <property type="molecule type" value="Genomic_DNA"/>
</dbReference>
<dbReference type="OMA" id="ALMERCV"/>
<comment type="subcellular location">
    <subcellularLocation>
        <location evidence="1">Cytoplasm</location>
    </subcellularLocation>
</comment>
<gene>
    <name evidence="5" type="ORF">KFL_006200010</name>
</gene>
<dbReference type="InterPro" id="IPR002151">
    <property type="entry name" value="Kinesin_light"/>
</dbReference>
<name>A0A1Y1IHB5_KLENI</name>
<evidence type="ECO:0000313" key="6">
    <source>
        <dbReference type="Proteomes" id="UP000054558"/>
    </source>
</evidence>
<dbReference type="PANTHER" id="PTHR45783:SF3">
    <property type="entry name" value="KINESIN LIGHT CHAIN"/>
    <property type="match status" value="1"/>
</dbReference>
<dbReference type="GO" id="GO:0005737">
    <property type="term" value="C:cytoplasm"/>
    <property type="evidence" value="ECO:0007669"/>
    <property type="project" value="UniProtKB-SubCell"/>
</dbReference>
<keyword evidence="3" id="KW-0677">Repeat</keyword>
<proteinExistence type="predicted"/>
<reference evidence="5 6" key="1">
    <citation type="journal article" date="2014" name="Nat. Commun.">
        <title>Klebsormidium flaccidum genome reveals primary factors for plant terrestrial adaptation.</title>
        <authorList>
            <person name="Hori K."/>
            <person name="Maruyama F."/>
            <person name="Fujisawa T."/>
            <person name="Togashi T."/>
            <person name="Yamamoto N."/>
            <person name="Seo M."/>
            <person name="Sato S."/>
            <person name="Yamada T."/>
            <person name="Mori H."/>
            <person name="Tajima N."/>
            <person name="Moriyama T."/>
            <person name="Ikeuchi M."/>
            <person name="Watanabe M."/>
            <person name="Wada H."/>
            <person name="Kobayashi K."/>
            <person name="Saito M."/>
            <person name="Masuda T."/>
            <person name="Sasaki-Sekimoto Y."/>
            <person name="Mashiguchi K."/>
            <person name="Awai K."/>
            <person name="Shimojima M."/>
            <person name="Masuda S."/>
            <person name="Iwai M."/>
            <person name="Nobusawa T."/>
            <person name="Narise T."/>
            <person name="Kondo S."/>
            <person name="Saito H."/>
            <person name="Sato R."/>
            <person name="Murakawa M."/>
            <person name="Ihara Y."/>
            <person name="Oshima-Yamada Y."/>
            <person name="Ohtaka K."/>
            <person name="Satoh M."/>
            <person name="Sonobe K."/>
            <person name="Ishii M."/>
            <person name="Ohtani R."/>
            <person name="Kanamori-Sato M."/>
            <person name="Honoki R."/>
            <person name="Miyazaki D."/>
            <person name="Mochizuki H."/>
            <person name="Umetsu J."/>
            <person name="Higashi K."/>
            <person name="Shibata D."/>
            <person name="Kamiya Y."/>
            <person name="Sato N."/>
            <person name="Nakamura Y."/>
            <person name="Tabata S."/>
            <person name="Ida S."/>
            <person name="Kurokawa K."/>
            <person name="Ohta H."/>
        </authorList>
    </citation>
    <scope>NUCLEOTIDE SEQUENCE [LARGE SCALE GENOMIC DNA]</scope>
    <source>
        <strain evidence="5 6">NIES-2285</strain>
    </source>
</reference>
<evidence type="ECO:0000256" key="4">
    <source>
        <dbReference type="ARBA" id="ARBA00022803"/>
    </source>
</evidence>
<dbReference type="PANTHER" id="PTHR45783">
    <property type="entry name" value="KINESIN LIGHT CHAIN"/>
    <property type="match status" value="1"/>
</dbReference>
<keyword evidence="2" id="KW-0963">Cytoplasm</keyword>
<dbReference type="STRING" id="105231.A0A1Y1IHB5"/>
<dbReference type="Gene3D" id="1.25.40.10">
    <property type="entry name" value="Tetratricopeptide repeat domain"/>
    <property type="match status" value="1"/>
</dbReference>
<accession>A0A1Y1IHB5</accession>
<dbReference type="Pfam" id="PF13424">
    <property type="entry name" value="TPR_12"/>
    <property type="match status" value="1"/>
</dbReference>
<dbReference type="InterPro" id="IPR011990">
    <property type="entry name" value="TPR-like_helical_dom_sf"/>
</dbReference>
<evidence type="ECO:0000256" key="3">
    <source>
        <dbReference type="ARBA" id="ARBA00022737"/>
    </source>
</evidence>
<evidence type="ECO:0000313" key="5">
    <source>
        <dbReference type="EMBL" id="GAQ90260.1"/>
    </source>
</evidence>